<feature type="compositionally biased region" description="Polar residues" evidence="1">
    <location>
        <begin position="16"/>
        <end position="34"/>
    </location>
</feature>
<evidence type="ECO:0000313" key="3">
    <source>
        <dbReference type="Proteomes" id="UP000675881"/>
    </source>
</evidence>
<proteinExistence type="predicted"/>
<sequence>MNFELSLSLESDLNSRTMTSSKNEQSDVANSELQSSWSRRSRSRRKRNEIRDLHIYLIPPEAWQNGRSLAQIDVVNNSISMGFIRVSEDTTLVDLRPEIISQLEDDVFSQDYVLLEELGDTLLRFEQNKNKS</sequence>
<protein>
    <submittedName>
        <fullName evidence="2">(salmon louse) hypothetical protein</fullName>
    </submittedName>
</protein>
<evidence type="ECO:0000313" key="2">
    <source>
        <dbReference type="EMBL" id="CAF2839422.1"/>
    </source>
</evidence>
<evidence type="ECO:0000256" key="1">
    <source>
        <dbReference type="SAM" id="MobiDB-lite"/>
    </source>
</evidence>
<name>A0A7R8CJ96_LEPSM</name>
<dbReference type="OrthoDB" id="9901850at2759"/>
<feature type="region of interest" description="Disordered" evidence="1">
    <location>
        <begin position="14"/>
        <end position="45"/>
    </location>
</feature>
<keyword evidence="3" id="KW-1185">Reference proteome</keyword>
<dbReference type="Proteomes" id="UP000675881">
    <property type="component" value="Chromosome 14"/>
</dbReference>
<reference evidence="2" key="1">
    <citation type="submission" date="2021-02" db="EMBL/GenBank/DDBJ databases">
        <authorList>
            <person name="Bekaert M."/>
        </authorList>
    </citation>
    <scope>NUCLEOTIDE SEQUENCE</scope>
    <source>
        <strain evidence="2">IoA-00</strain>
    </source>
</reference>
<organism evidence="2 3">
    <name type="scientific">Lepeophtheirus salmonis</name>
    <name type="common">Salmon louse</name>
    <name type="synonym">Caligus salmonis</name>
    <dbReference type="NCBI Taxonomy" id="72036"/>
    <lineage>
        <taxon>Eukaryota</taxon>
        <taxon>Metazoa</taxon>
        <taxon>Ecdysozoa</taxon>
        <taxon>Arthropoda</taxon>
        <taxon>Crustacea</taxon>
        <taxon>Multicrustacea</taxon>
        <taxon>Hexanauplia</taxon>
        <taxon>Copepoda</taxon>
        <taxon>Siphonostomatoida</taxon>
        <taxon>Caligidae</taxon>
        <taxon>Lepeophtheirus</taxon>
    </lineage>
</organism>
<accession>A0A7R8CJ96</accession>
<dbReference type="PANTHER" id="PTHR14421:SF3">
    <property type="entry name" value="SPERMATOGENESIS-ASSOCIATED PROTEIN 1"/>
    <property type="match status" value="1"/>
</dbReference>
<gene>
    <name evidence="2" type="ORF">LSAA_4581</name>
</gene>
<dbReference type="PANTHER" id="PTHR14421">
    <property type="entry name" value="SPERMATOGENESIS-ASSOCIATED PROTEIN 1"/>
    <property type="match status" value="1"/>
</dbReference>
<dbReference type="AlphaFoldDB" id="A0A7R8CJ96"/>
<dbReference type="EMBL" id="HG994593">
    <property type="protein sequence ID" value="CAF2839422.1"/>
    <property type="molecule type" value="Genomic_DNA"/>
</dbReference>
<dbReference type="InterPro" id="IPR039062">
    <property type="entry name" value="SPAT1"/>
</dbReference>